<keyword evidence="2" id="KW-0413">Isomerase</keyword>
<evidence type="ECO:0000256" key="1">
    <source>
        <dbReference type="ARBA" id="ARBA00022723"/>
    </source>
</evidence>
<dbReference type="InterPro" id="IPR013785">
    <property type="entry name" value="Aldolase_TIM"/>
</dbReference>
<gene>
    <name evidence="3" type="primary">rpe</name>
    <name evidence="3" type="ORF">A357_093</name>
</gene>
<accession>J3YQQ1</accession>
<dbReference type="EMBL" id="CP003545">
    <property type="protein sequence ID" value="AFP84303.1"/>
    <property type="molecule type" value="Genomic_DNA"/>
</dbReference>
<dbReference type="Proteomes" id="UP000003935">
    <property type="component" value="Chromosome"/>
</dbReference>
<dbReference type="AlphaFoldDB" id="J3YQQ1"/>
<evidence type="ECO:0000313" key="4">
    <source>
        <dbReference type="Proteomes" id="UP000003935"/>
    </source>
</evidence>
<dbReference type="STRING" id="1202540.A357_093"/>
<dbReference type="PATRIC" id="fig|1202540.3.peg.78"/>
<dbReference type="SUPFAM" id="SSF51366">
    <property type="entry name" value="Ribulose-phoshate binding barrel"/>
    <property type="match status" value="1"/>
</dbReference>
<evidence type="ECO:0000313" key="3">
    <source>
        <dbReference type="EMBL" id="AFP84303.1"/>
    </source>
</evidence>
<dbReference type="PROSITE" id="PS01086">
    <property type="entry name" value="RIBUL_P_3_EPIMER_2"/>
    <property type="match status" value="1"/>
</dbReference>
<dbReference type="InterPro" id="IPR011060">
    <property type="entry name" value="RibuloseP-bd_barrel"/>
</dbReference>
<dbReference type="InterPro" id="IPR000056">
    <property type="entry name" value="Ribul_P_3_epim-like"/>
</dbReference>
<dbReference type="Gene3D" id="3.20.20.70">
    <property type="entry name" value="Aldolase class I"/>
    <property type="match status" value="1"/>
</dbReference>
<dbReference type="KEGG" id="crv:A357_093"/>
<reference evidence="3 4" key="1">
    <citation type="journal article" date="2012" name="Mol. Biol. Evol.">
        <title>Genome reduction and co-evolution between the primary and secondary bacterial symbionts of psyllids.</title>
        <authorList>
            <person name="Sloan D.B."/>
            <person name="Moran N.A."/>
        </authorList>
    </citation>
    <scope>NUCLEOTIDE SEQUENCE [LARGE SCALE GENOMIC DNA]</scope>
    <source>
        <strain evidence="3 4">PC</strain>
    </source>
</reference>
<evidence type="ECO:0000256" key="2">
    <source>
        <dbReference type="ARBA" id="ARBA00023235"/>
    </source>
</evidence>
<dbReference type="GO" id="GO:0005975">
    <property type="term" value="P:carbohydrate metabolic process"/>
    <property type="evidence" value="ECO:0007669"/>
    <property type="project" value="InterPro"/>
</dbReference>
<protein>
    <submittedName>
        <fullName evidence="3">Ribulose-phosphate 3-epimerase</fullName>
    </submittedName>
</protein>
<dbReference type="HOGENOM" id="CLU_1640684_0_0_6"/>
<proteinExistence type="predicted"/>
<name>J3YQQ1_CARRU</name>
<keyword evidence="1" id="KW-0479">Metal-binding</keyword>
<sequence>MEFSYVKNNSFSIDEISLIKSFLNKIINAEYEIHIMSKYLILNNYYKKISIVHLENKMYNFDKIAISPSFCWNYINYYKFSKILIMSVIPGFGNQKFLLNTLNKIKNKKNIDGGINYYIYNKIKNYFNKIIIGSNIVSFKNKLNYYKTNFILNEYKI</sequence>
<dbReference type="GO" id="GO:0016857">
    <property type="term" value="F:racemase and epimerase activity, acting on carbohydrates and derivatives"/>
    <property type="evidence" value="ECO:0007669"/>
    <property type="project" value="InterPro"/>
</dbReference>
<dbReference type="GO" id="GO:0046872">
    <property type="term" value="F:metal ion binding"/>
    <property type="evidence" value="ECO:0007669"/>
    <property type="project" value="UniProtKB-KW"/>
</dbReference>
<dbReference type="Pfam" id="PF00834">
    <property type="entry name" value="Ribul_P_3_epim"/>
    <property type="match status" value="1"/>
</dbReference>
<organism evidence="3 4">
    <name type="scientific">Candidatus Carsonella ruddii PC isolate NHV</name>
    <dbReference type="NCBI Taxonomy" id="1202540"/>
    <lineage>
        <taxon>Bacteria</taxon>
        <taxon>Pseudomonadati</taxon>
        <taxon>Pseudomonadota</taxon>
        <taxon>Gammaproteobacteria</taxon>
        <taxon>Oceanospirillales</taxon>
        <taxon>Halomonadaceae</taxon>
        <taxon>Zymobacter group</taxon>
        <taxon>Candidatus Carsonella</taxon>
    </lineage>
</organism>